<sequence>MTMVSFRVDDEDAAAVEQWARRLHIDRSELLRQALRRHLAELAADQDVQAYAEQPLTDDEKALGDIADWGPAEDWTDWADAAR</sequence>
<feature type="domain" description="Ribbon-helix-helix protein CopG" evidence="1">
    <location>
        <begin position="4"/>
        <end position="41"/>
    </location>
</feature>
<evidence type="ECO:0000313" key="2">
    <source>
        <dbReference type="EMBL" id="KZS67841.1"/>
    </source>
</evidence>
<dbReference type="InterPro" id="IPR002145">
    <property type="entry name" value="CopG"/>
</dbReference>
<protein>
    <submittedName>
        <fullName evidence="2">Antitoxin</fullName>
    </submittedName>
</protein>
<dbReference type="Pfam" id="PF01402">
    <property type="entry name" value="RHH_1"/>
    <property type="match status" value="1"/>
</dbReference>
<accession>A0A164EQE1</accession>
<dbReference type="GO" id="GO:0006355">
    <property type="term" value="P:regulation of DNA-templated transcription"/>
    <property type="evidence" value="ECO:0007669"/>
    <property type="project" value="InterPro"/>
</dbReference>
<evidence type="ECO:0000259" key="1">
    <source>
        <dbReference type="Pfam" id="PF01402"/>
    </source>
</evidence>
<dbReference type="InterPro" id="IPR010985">
    <property type="entry name" value="Ribbon_hlx_hlx"/>
</dbReference>
<comment type="caution">
    <text evidence="2">The sequence shown here is derived from an EMBL/GenBank/DDBJ whole genome shotgun (WGS) entry which is preliminary data.</text>
</comment>
<organism evidence="2 3">
    <name type="scientific">Mycobacterium ostraviense</name>
    <dbReference type="NCBI Taxonomy" id="2738409"/>
    <lineage>
        <taxon>Bacteria</taxon>
        <taxon>Bacillati</taxon>
        <taxon>Actinomycetota</taxon>
        <taxon>Actinomycetes</taxon>
        <taxon>Mycobacteriales</taxon>
        <taxon>Mycobacteriaceae</taxon>
        <taxon>Mycobacterium</taxon>
    </lineage>
</organism>
<dbReference type="EMBL" id="LWCI01000013">
    <property type="protein sequence ID" value="KZS67841.1"/>
    <property type="molecule type" value="Genomic_DNA"/>
</dbReference>
<dbReference type="SUPFAM" id="SSF47598">
    <property type="entry name" value="Ribbon-helix-helix"/>
    <property type="match status" value="1"/>
</dbReference>
<gene>
    <name evidence="2" type="ORF">A4G28_12775</name>
</gene>
<reference evidence="3" key="1">
    <citation type="submission" date="2016-04" db="EMBL/GenBank/DDBJ databases">
        <authorList>
            <person name="Strapagiel D."/>
            <person name="Borowka P."/>
            <person name="Marciniak B."/>
            <person name="Bakula Z."/>
            <person name="Van Ingen J."/>
            <person name="Safianowska A."/>
            <person name="Dziadek J."/>
            <person name="Jagielski T."/>
        </authorList>
    </citation>
    <scope>NUCLEOTIDE SEQUENCE [LARGE SCALE GENOMIC DNA]</scope>
    <source>
        <strain evidence="3">1010001458</strain>
    </source>
</reference>
<name>A0A164EQE1_9MYCO</name>
<keyword evidence="3" id="KW-1185">Reference proteome</keyword>
<evidence type="ECO:0000313" key="3">
    <source>
        <dbReference type="Proteomes" id="UP000077342"/>
    </source>
</evidence>
<dbReference type="AlphaFoldDB" id="A0A164EQE1"/>
<proteinExistence type="predicted"/>
<dbReference type="Proteomes" id="UP000077342">
    <property type="component" value="Unassembled WGS sequence"/>
</dbReference>